<feature type="compositionally biased region" description="Basic and acidic residues" evidence="1">
    <location>
        <begin position="75"/>
        <end position="93"/>
    </location>
</feature>
<dbReference type="Proteomes" id="UP001066276">
    <property type="component" value="Chromosome 5"/>
</dbReference>
<keyword evidence="3" id="KW-1185">Reference proteome</keyword>
<name>A0AAV7RAB6_PLEWA</name>
<feature type="region of interest" description="Disordered" evidence="1">
    <location>
        <begin position="75"/>
        <end position="124"/>
    </location>
</feature>
<comment type="caution">
    <text evidence="2">The sequence shown here is derived from an EMBL/GenBank/DDBJ whole genome shotgun (WGS) entry which is preliminary data.</text>
</comment>
<accession>A0AAV7RAB6</accession>
<protein>
    <submittedName>
        <fullName evidence="2">Uncharacterized protein</fullName>
    </submittedName>
</protein>
<feature type="compositionally biased region" description="Basic and acidic residues" evidence="1">
    <location>
        <begin position="106"/>
        <end position="115"/>
    </location>
</feature>
<proteinExistence type="predicted"/>
<evidence type="ECO:0000256" key="1">
    <source>
        <dbReference type="SAM" id="MobiDB-lite"/>
    </source>
</evidence>
<sequence>MSSIDNKDLPPQAAGFPIFKTVVGLTGECPRGTLESALCLHKNIHQKEETTCGAAKEVKEDATGKEADAIREEIDAARGESRKEDPGLKKETPEVPEGIRAATVEGETHGTREPYEVPVSRPWT</sequence>
<gene>
    <name evidence="2" type="ORF">NDU88_002457</name>
</gene>
<dbReference type="EMBL" id="JANPWB010000009">
    <property type="protein sequence ID" value="KAJ1149652.1"/>
    <property type="molecule type" value="Genomic_DNA"/>
</dbReference>
<dbReference type="AlphaFoldDB" id="A0AAV7RAB6"/>
<evidence type="ECO:0000313" key="3">
    <source>
        <dbReference type="Proteomes" id="UP001066276"/>
    </source>
</evidence>
<reference evidence="2" key="1">
    <citation type="journal article" date="2022" name="bioRxiv">
        <title>Sequencing and chromosome-scale assembly of the giantPleurodeles waltlgenome.</title>
        <authorList>
            <person name="Brown T."/>
            <person name="Elewa A."/>
            <person name="Iarovenko S."/>
            <person name="Subramanian E."/>
            <person name="Araus A.J."/>
            <person name="Petzold A."/>
            <person name="Susuki M."/>
            <person name="Suzuki K.-i.T."/>
            <person name="Hayashi T."/>
            <person name="Toyoda A."/>
            <person name="Oliveira C."/>
            <person name="Osipova E."/>
            <person name="Leigh N.D."/>
            <person name="Simon A."/>
            <person name="Yun M.H."/>
        </authorList>
    </citation>
    <scope>NUCLEOTIDE SEQUENCE</scope>
    <source>
        <strain evidence="2">20211129_DDA</strain>
        <tissue evidence="2">Liver</tissue>
    </source>
</reference>
<organism evidence="2 3">
    <name type="scientific">Pleurodeles waltl</name>
    <name type="common">Iberian ribbed newt</name>
    <dbReference type="NCBI Taxonomy" id="8319"/>
    <lineage>
        <taxon>Eukaryota</taxon>
        <taxon>Metazoa</taxon>
        <taxon>Chordata</taxon>
        <taxon>Craniata</taxon>
        <taxon>Vertebrata</taxon>
        <taxon>Euteleostomi</taxon>
        <taxon>Amphibia</taxon>
        <taxon>Batrachia</taxon>
        <taxon>Caudata</taxon>
        <taxon>Salamandroidea</taxon>
        <taxon>Salamandridae</taxon>
        <taxon>Pleurodelinae</taxon>
        <taxon>Pleurodeles</taxon>
    </lineage>
</organism>
<evidence type="ECO:0000313" key="2">
    <source>
        <dbReference type="EMBL" id="KAJ1149652.1"/>
    </source>
</evidence>